<dbReference type="InterPro" id="IPR027417">
    <property type="entry name" value="P-loop_NTPase"/>
</dbReference>
<keyword evidence="13" id="KW-0131">Cell cycle</keyword>
<accession>A0A1I3T1A4</accession>
<evidence type="ECO:0000256" key="10">
    <source>
        <dbReference type="ARBA" id="ARBA00022989"/>
    </source>
</evidence>
<reference evidence="20 21" key="1">
    <citation type="submission" date="2016-10" db="EMBL/GenBank/DDBJ databases">
        <authorList>
            <person name="de Groot N.N."/>
        </authorList>
    </citation>
    <scope>NUCLEOTIDE SEQUENCE [LARGE SCALE GENOMIC DNA]</scope>
    <source>
        <strain evidence="20 21">CGMCC 1.8891</strain>
    </source>
</reference>
<comment type="function">
    <text evidence="14">Essential cell division protein that coordinates cell division and chromosome segregation. The N-terminus is involved in assembly of the cell-division machinery. The C-terminus functions as a DNA motor that moves dsDNA in an ATP-dependent manner towards the dif recombination site, which is located within the replication terminus region. Translocation stops specifically at Xer-dif sites, where FtsK interacts with the Xer recombinase, allowing activation of chromosome unlinking by recombination. FtsK orienting polar sequences (KOPS) guide the direction of DNA translocation. FtsK can remove proteins from DNA as it translocates, but translocation stops specifically at XerCD-dif site, thereby preventing removal of XerC and XerD from dif.</text>
</comment>
<comment type="subcellular location">
    <subcellularLocation>
        <location evidence="1">Cell membrane</location>
        <topology evidence="1">Multi-pass membrane protein</topology>
    </subcellularLocation>
</comment>
<dbReference type="InterPro" id="IPR003593">
    <property type="entry name" value="AAA+_ATPase"/>
</dbReference>
<dbReference type="AlphaFoldDB" id="A0A1I3T1A4"/>
<evidence type="ECO:0000256" key="5">
    <source>
        <dbReference type="ARBA" id="ARBA00022618"/>
    </source>
</evidence>
<gene>
    <name evidence="20" type="ORF">SAMN04488138_107162</name>
</gene>
<dbReference type="InterPro" id="IPR002543">
    <property type="entry name" value="FtsK_dom"/>
</dbReference>
<dbReference type="STRING" id="576117.SAMN04488138_107162"/>
<dbReference type="InterPro" id="IPR025199">
    <property type="entry name" value="FtsK_4TM"/>
</dbReference>
<evidence type="ECO:0000256" key="9">
    <source>
        <dbReference type="ARBA" id="ARBA00022840"/>
    </source>
</evidence>
<keyword evidence="21" id="KW-1185">Reference proteome</keyword>
<evidence type="ECO:0000256" key="4">
    <source>
        <dbReference type="ARBA" id="ARBA00022475"/>
    </source>
</evidence>
<evidence type="ECO:0000256" key="7">
    <source>
        <dbReference type="ARBA" id="ARBA00022741"/>
    </source>
</evidence>
<proteinExistence type="inferred from homology"/>
<feature type="domain" description="FtsK" evidence="19">
    <location>
        <begin position="626"/>
        <end position="845"/>
    </location>
</feature>
<evidence type="ECO:0000256" key="8">
    <source>
        <dbReference type="ARBA" id="ARBA00022829"/>
    </source>
</evidence>
<sequence>MASYQARGRDPLFDRNTQALLERRGKELIGLGLLGLGFLIALMLGSYVPEDPSWLSATEAPVHNILGRLGASVASPLMIIVGVASWGFVLGFVAWGLRFVLHRGEERALSRAVFVPIAIAVAAIYASTHASTAPQSFGGLFGDTVLAALIQILPFGAAFSLKALAFLAFFGTVALGLFALGVTMVELRLAGQFLLVGMVSLYALVLHLLGRGARTSVSVGQQVARSAAARREERRTERQMLAEQQAAFEAQMAQPEPRATHRVIRAEQPLVESDPVQPEPKPSILAKVPSLLKRNASEDLEPELIEPDLAPDVKTEPGQDDRIRSKISSAISARARAVPRGAVVGNSRVEPPLTAAQKAAAKYRKGPAPIVFDPSVSADQPTASAAAPAPEAEMQAASASEGYEPQTFGYEQGPVEYDAMSFHEVPVDEEALETPEYVAPEPVRYEPAAPVVPEPKRVVQHPVRKPVAPSKQAQAEAQPTLKFDPKEAEYETPPLSLLENPVNIPRHTLSDEALEENARMLESVLDDYGVKGEIVSVRPGPVVTMYELEPAPGLKASRVIGLADDIARSMSALSARVSTVPGRSVIGIELPNDHREMVSFREILSTRDYGDGKLSLPLALGKDIGGDPVVTNLAKMPHLLIAGTTGSGKSVAINTMILSLLYRLTPDECRLIMIDPKMLELSVYDGIPHLLSPVVTDPKKAVVALKWVVAEMEDRYRKMSKMGVRNIDGYNGRVKEALSKGELFSRTVQTGFDDETGDPIFETEEFQPETLPYIVVIVDEMADLMMVAGKEIEACIQRLAQMARASGIHLIMATQRPSVDVITGTIKANFPTRISFQVTSKIDSRTILGEQGAEQLLGMGDMLYMAGGGRIQRCHAPFVSDEEVEKVVSYLKAYGPPDYVGGVVEGPEDEKAASIDAVLGLNTGGNTGGEDALYDQAVAIVIKDRKCSTSYIQRKLAIGYNKAARLVEQMEDEGVVSSANHVGKREILVPEQ</sequence>
<keyword evidence="5" id="KW-0132">Cell division</keyword>
<dbReference type="GO" id="GO:0007059">
    <property type="term" value="P:chromosome segregation"/>
    <property type="evidence" value="ECO:0007669"/>
    <property type="project" value="UniProtKB-KW"/>
</dbReference>
<dbReference type="SUPFAM" id="SSF46785">
    <property type="entry name" value="Winged helix' DNA-binding domain"/>
    <property type="match status" value="1"/>
</dbReference>
<evidence type="ECO:0000256" key="2">
    <source>
        <dbReference type="ARBA" id="ARBA00006474"/>
    </source>
</evidence>
<evidence type="ECO:0000256" key="14">
    <source>
        <dbReference type="ARBA" id="ARBA00024784"/>
    </source>
</evidence>
<dbReference type="GO" id="GO:0005886">
    <property type="term" value="C:plasma membrane"/>
    <property type="evidence" value="ECO:0007669"/>
    <property type="project" value="UniProtKB-SubCell"/>
</dbReference>
<dbReference type="Pfam" id="PF09397">
    <property type="entry name" value="FtsK_gamma"/>
    <property type="match status" value="1"/>
</dbReference>
<keyword evidence="8" id="KW-0159">Chromosome partition</keyword>
<keyword evidence="4" id="KW-1003">Cell membrane</keyword>
<keyword evidence="10 18" id="KW-1133">Transmembrane helix</keyword>
<evidence type="ECO:0000256" key="16">
    <source>
        <dbReference type="PROSITE-ProRule" id="PRU00289"/>
    </source>
</evidence>
<evidence type="ECO:0000313" key="20">
    <source>
        <dbReference type="EMBL" id="SFJ63939.1"/>
    </source>
</evidence>
<dbReference type="InterPro" id="IPR050206">
    <property type="entry name" value="FtsK/SpoIIIE/SftA"/>
</dbReference>
<evidence type="ECO:0000256" key="15">
    <source>
        <dbReference type="ARBA" id="ARBA00025923"/>
    </source>
</evidence>
<dbReference type="Pfam" id="PF17854">
    <property type="entry name" value="FtsK_alpha"/>
    <property type="match status" value="1"/>
</dbReference>
<dbReference type="InterPro" id="IPR036388">
    <property type="entry name" value="WH-like_DNA-bd_sf"/>
</dbReference>
<feature type="binding site" evidence="16">
    <location>
        <begin position="643"/>
        <end position="650"/>
    </location>
    <ligand>
        <name>ATP</name>
        <dbReference type="ChEBI" id="CHEBI:30616"/>
    </ligand>
</feature>
<keyword evidence="9 16" id="KW-0067">ATP-binding</keyword>
<dbReference type="Pfam" id="PF01580">
    <property type="entry name" value="FtsK_SpoIIIE"/>
    <property type="match status" value="1"/>
</dbReference>
<organism evidence="20 21">
    <name type="scientific">Celeribacter halophilus</name>
    <dbReference type="NCBI Taxonomy" id="576117"/>
    <lineage>
        <taxon>Bacteria</taxon>
        <taxon>Pseudomonadati</taxon>
        <taxon>Pseudomonadota</taxon>
        <taxon>Alphaproteobacteria</taxon>
        <taxon>Rhodobacterales</taxon>
        <taxon>Roseobacteraceae</taxon>
        <taxon>Celeribacter</taxon>
    </lineage>
</organism>
<feature type="transmembrane region" description="Helical" evidence="18">
    <location>
        <begin position="28"/>
        <end position="48"/>
    </location>
</feature>
<dbReference type="GO" id="GO:0003677">
    <property type="term" value="F:DNA binding"/>
    <property type="evidence" value="ECO:0007669"/>
    <property type="project" value="UniProtKB-KW"/>
</dbReference>
<feature type="transmembrane region" description="Helical" evidence="18">
    <location>
        <begin position="138"/>
        <end position="157"/>
    </location>
</feature>
<evidence type="ECO:0000256" key="3">
    <source>
        <dbReference type="ARBA" id="ARBA00020887"/>
    </source>
</evidence>
<dbReference type="SMART" id="SM00843">
    <property type="entry name" value="Ftsk_gamma"/>
    <property type="match status" value="1"/>
</dbReference>
<dbReference type="Gene3D" id="1.10.10.10">
    <property type="entry name" value="Winged helix-like DNA-binding domain superfamily/Winged helix DNA-binding domain"/>
    <property type="match status" value="1"/>
</dbReference>
<dbReference type="EMBL" id="FORY01000007">
    <property type="protein sequence ID" value="SFJ63939.1"/>
    <property type="molecule type" value="Genomic_DNA"/>
</dbReference>
<evidence type="ECO:0000313" key="21">
    <source>
        <dbReference type="Proteomes" id="UP000183299"/>
    </source>
</evidence>
<evidence type="ECO:0000256" key="11">
    <source>
        <dbReference type="ARBA" id="ARBA00023125"/>
    </source>
</evidence>
<dbReference type="Pfam" id="PF13491">
    <property type="entry name" value="FtsK_4TM"/>
    <property type="match status" value="1"/>
</dbReference>
<dbReference type="SMART" id="SM00382">
    <property type="entry name" value="AAA"/>
    <property type="match status" value="1"/>
</dbReference>
<dbReference type="SUPFAM" id="SSF52540">
    <property type="entry name" value="P-loop containing nucleoside triphosphate hydrolases"/>
    <property type="match status" value="1"/>
</dbReference>
<evidence type="ECO:0000256" key="17">
    <source>
        <dbReference type="SAM" id="MobiDB-lite"/>
    </source>
</evidence>
<keyword evidence="12 18" id="KW-0472">Membrane</keyword>
<evidence type="ECO:0000256" key="12">
    <source>
        <dbReference type="ARBA" id="ARBA00023136"/>
    </source>
</evidence>
<keyword evidence="6 18" id="KW-0812">Transmembrane</keyword>
<dbReference type="Proteomes" id="UP000183299">
    <property type="component" value="Unassembled WGS sequence"/>
</dbReference>
<dbReference type="GO" id="GO:0005524">
    <property type="term" value="F:ATP binding"/>
    <property type="evidence" value="ECO:0007669"/>
    <property type="project" value="UniProtKB-UniRule"/>
</dbReference>
<dbReference type="PROSITE" id="PS50901">
    <property type="entry name" value="FTSK"/>
    <property type="match status" value="1"/>
</dbReference>
<evidence type="ECO:0000256" key="1">
    <source>
        <dbReference type="ARBA" id="ARBA00004651"/>
    </source>
</evidence>
<dbReference type="InterPro" id="IPR036390">
    <property type="entry name" value="WH_DNA-bd_sf"/>
</dbReference>
<comment type="similarity">
    <text evidence="2">Belongs to the FtsK/SpoIIIE/SftA family.</text>
</comment>
<evidence type="ECO:0000256" key="13">
    <source>
        <dbReference type="ARBA" id="ARBA00023306"/>
    </source>
</evidence>
<evidence type="ECO:0000256" key="6">
    <source>
        <dbReference type="ARBA" id="ARBA00022692"/>
    </source>
</evidence>
<dbReference type="RefSeq" id="WP_066604275.1">
    <property type="nucleotide sequence ID" value="NZ_FORY01000007.1"/>
</dbReference>
<evidence type="ECO:0000259" key="19">
    <source>
        <dbReference type="PROSITE" id="PS50901"/>
    </source>
</evidence>
<keyword evidence="11" id="KW-0238">DNA-binding</keyword>
<dbReference type="InterPro" id="IPR018541">
    <property type="entry name" value="Ftsk_gamma"/>
</dbReference>
<dbReference type="GO" id="GO:0051301">
    <property type="term" value="P:cell division"/>
    <property type="evidence" value="ECO:0007669"/>
    <property type="project" value="UniProtKB-KW"/>
</dbReference>
<feature type="compositionally biased region" description="Low complexity" evidence="17">
    <location>
        <begin position="377"/>
        <end position="401"/>
    </location>
</feature>
<keyword evidence="7 16" id="KW-0547">Nucleotide-binding</keyword>
<dbReference type="InterPro" id="IPR041027">
    <property type="entry name" value="FtsK_alpha"/>
</dbReference>
<name>A0A1I3T1A4_9RHOB</name>
<comment type="subunit">
    <text evidence="15">Homohexamer. Forms a ring that surrounds DNA.</text>
</comment>
<feature type="region of interest" description="Disordered" evidence="17">
    <location>
        <begin position="374"/>
        <end position="410"/>
    </location>
</feature>
<protein>
    <recommendedName>
        <fullName evidence="3">DNA translocase FtsK</fullName>
    </recommendedName>
</protein>
<dbReference type="PANTHER" id="PTHR22683">
    <property type="entry name" value="SPORULATION PROTEIN RELATED"/>
    <property type="match status" value="1"/>
</dbReference>
<dbReference type="CDD" id="cd01127">
    <property type="entry name" value="TrwB_TraG_TraD_VirD4"/>
    <property type="match status" value="1"/>
</dbReference>
<feature type="transmembrane region" description="Helical" evidence="18">
    <location>
        <begin position="108"/>
        <end position="126"/>
    </location>
</feature>
<dbReference type="GeneID" id="98664974"/>
<dbReference type="PANTHER" id="PTHR22683:SF41">
    <property type="entry name" value="DNA TRANSLOCASE FTSK"/>
    <property type="match status" value="1"/>
</dbReference>
<dbReference type="OrthoDB" id="9807790at2"/>
<dbReference type="Gene3D" id="3.30.980.40">
    <property type="match status" value="1"/>
</dbReference>
<dbReference type="Gene3D" id="3.40.50.300">
    <property type="entry name" value="P-loop containing nucleotide triphosphate hydrolases"/>
    <property type="match status" value="1"/>
</dbReference>
<feature type="transmembrane region" description="Helical" evidence="18">
    <location>
        <begin position="77"/>
        <end position="101"/>
    </location>
</feature>
<feature type="transmembrane region" description="Helical" evidence="18">
    <location>
        <begin position="164"/>
        <end position="183"/>
    </location>
</feature>
<evidence type="ECO:0000256" key="18">
    <source>
        <dbReference type="SAM" id="Phobius"/>
    </source>
</evidence>